<name>A0A655QFF1_VIBCL</name>
<proteinExistence type="predicted"/>
<dbReference type="Proteomes" id="UP000044806">
    <property type="component" value="Unassembled WGS sequence"/>
</dbReference>
<gene>
    <name evidence="1" type="ORF">ERS013165_01917</name>
</gene>
<accession>A0A655QFF1</accession>
<evidence type="ECO:0000313" key="1">
    <source>
        <dbReference type="EMBL" id="CSA56748.1"/>
    </source>
</evidence>
<organism evidence="1 2">
    <name type="scientific">Vibrio cholerae</name>
    <dbReference type="NCBI Taxonomy" id="666"/>
    <lineage>
        <taxon>Bacteria</taxon>
        <taxon>Pseudomonadati</taxon>
        <taxon>Pseudomonadota</taxon>
        <taxon>Gammaproteobacteria</taxon>
        <taxon>Vibrionales</taxon>
        <taxon>Vibrionaceae</taxon>
        <taxon>Vibrio</taxon>
    </lineage>
</organism>
<dbReference type="AlphaFoldDB" id="A0A655QFF1"/>
<protein>
    <submittedName>
        <fullName evidence="1">Uncharacterized protein</fullName>
    </submittedName>
</protein>
<reference evidence="1 2" key="1">
    <citation type="submission" date="2015-07" db="EMBL/GenBank/DDBJ databases">
        <authorList>
            <consortium name="Pathogen Informatics"/>
        </authorList>
    </citation>
    <scope>NUCLEOTIDE SEQUENCE [LARGE SCALE GENOMIC DNA]</scope>
    <source>
        <strain evidence="1 2">A51</strain>
    </source>
</reference>
<dbReference type="EMBL" id="CWOW01000008">
    <property type="protein sequence ID" value="CSA56748.1"/>
    <property type="molecule type" value="Genomic_DNA"/>
</dbReference>
<evidence type="ECO:0000313" key="2">
    <source>
        <dbReference type="Proteomes" id="UP000044806"/>
    </source>
</evidence>
<sequence length="63" mass="7448">MRQKRILLRFIKAMDFVDKQNSASTTEFVLTRFFDRGTDLFDSGRHCRYAFHFRIGVVGCHFG</sequence>